<evidence type="ECO:0000259" key="1">
    <source>
        <dbReference type="Pfam" id="PF01636"/>
    </source>
</evidence>
<protein>
    <submittedName>
        <fullName evidence="2">Phosphotransferase family protein</fullName>
    </submittedName>
</protein>
<comment type="caution">
    <text evidence="2">The sequence shown here is derived from an EMBL/GenBank/DDBJ whole genome shotgun (WGS) entry which is preliminary data.</text>
</comment>
<feature type="domain" description="Aminoglycoside phosphotransferase" evidence="1">
    <location>
        <begin position="11"/>
        <end position="246"/>
    </location>
</feature>
<dbReference type="SUPFAM" id="SSF56112">
    <property type="entry name" value="Protein kinase-like (PK-like)"/>
    <property type="match status" value="1"/>
</dbReference>
<proteinExistence type="predicted"/>
<keyword evidence="3" id="KW-1185">Reference proteome</keyword>
<dbReference type="Proteomes" id="UP001596072">
    <property type="component" value="Unassembled WGS sequence"/>
</dbReference>
<dbReference type="PANTHER" id="PTHR21310">
    <property type="entry name" value="AMINOGLYCOSIDE PHOSPHOTRANSFERASE-RELATED-RELATED"/>
    <property type="match status" value="1"/>
</dbReference>
<sequence>MDPFLAAGVSLAPLEGGWSGETFLAEAGGERTVVRIFADPRHHPAAAEIGGAVLRLVRGLVPVPQVKEVRRASAESGMPALLITEFVPGVRGDLLLPTLDDDGLEVIGAEAGRVAATLAGMPTLRPGVWADGDLRIEPRELGGLAVWVEQHLAELPTWPAEDVDRMLAVAESAQELLDTVDRSCVVHSDLNPKNLLLDPDTLTVAAVVDWEFSHSGHPFTDLGNLLRFDRLPAWVDGVVGAWCEARGVDRDDAVALARAADLYALVELAGRAGANPVADRADRQLREVARTGDLHAAVGGT</sequence>
<organism evidence="2 3">
    <name type="scientific">Nocardioides vastitatis</name>
    <dbReference type="NCBI Taxonomy" id="2568655"/>
    <lineage>
        <taxon>Bacteria</taxon>
        <taxon>Bacillati</taxon>
        <taxon>Actinomycetota</taxon>
        <taxon>Actinomycetes</taxon>
        <taxon>Propionibacteriales</taxon>
        <taxon>Nocardioidaceae</taxon>
        <taxon>Nocardioides</taxon>
    </lineage>
</organism>
<name>A0ABW0ZJ98_9ACTN</name>
<dbReference type="InterPro" id="IPR002575">
    <property type="entry name" value="Aminoglycoside_PTrfase"/>
</dbReference>
<dbReference type="RefSeq" id="WP_378526974.1">
    <property type="nucleotide sequence ID" value="NZ_JBHSNS010000002.1"/>
</dbReference>
<dbReference type="InterPro" id="IPR011009">
    <property type="entry name" value="Kinase-like_dom_sf"/>
</dbReference>
<evidence type="ECO:0000313" key="2">
    <source>
        <dbReference type="EMBL" id="MFC5728565.1"/>
    </source>
</evidence>
<evidence type="ECO:0000313" key="3">
    <source>
        <dbReference type="Proteomes" id="UP001596072"/>
    </source>
</evidence>
<dbReference type="Gene3D" id="3.90.1200.10">
    <property type="match status" value="1"/>
</dbReference>
<dbReference type="PANTHER" id="PTHR21310:SF15">
    <property type="entry name" value="AMINOGLYCOSIDE PHOSPHOTRANSFERASE DOMAIN-CONTAINING PROTEIN"/>
    <property type="match status" value="1"/>
</dbReference>
<accession>A0ABW0ZJ98</accession>
<dbReference type="InterPro" id="IPR051678">
    <property type="entry name" value="AGP_Transferase"/>
</dbReference>
<reference evidence="3" key="1">
    <citation type="journal article" date="2019" name="Int. J. Syst. Evol. Microbiol.">
        <title>The Global Catalogue of Microorganisms (GCM) 10K type strain sequencing project: providing services to taxonomists for standard genome sequencing and annotation.</title>
        <authorList>
            <consortium name="The Broad Institute Genomics Platform"/>
            <consortium name="The Broad Institute Genome Sequencing Center for Infectious Disease"/>
            <person name="Wu L."/>
            <person name="Ma J."/>
        </authorList>
    </citation>
    <scope>NUCLEOTIDE SEQUENCE [LARGE SCALE GENOMIC DNA]</scope>
    <source>
        <strain evidence="3">YIM 94188</strain>
    </source>
</reference>
<dbReference type="EMBL" id="JBHSNS010000002">
    <property type="protein sequence ID" value="MFC5728565.1"/>
    <property type="molecule type" value="Genomic_DNA"/>
</dbReference>
<gene>
    <name evidence="2" type="ORF">ACFPQB_06515</name>
</gene>
<dbReference type="Pfam" id="PF01636">
    <property type="entry name" value="APH"/>
    <property type="match status" value="1"/>
</dbReference>